<organism evidence="1">
    <name type="scientific">marine sediment metagenome</name>
    <dbReference type="NCBI Taxonomy" id="412755"/>
    <lineage>
        <taxon>unclassified sequences</taxon>
        <taxon>metagenomes</taxon>
        <taxon>ecological metagenomes</taxon>
    </lineage>
</organism>
<accession>X0UUX4</accession>
<comment type="caution">
    <text evidence="1">The sequence shown here is derived from an EMBL/GenBank/DDBJ whole genome shotgun (WGS) entry which is preliminary data.</text>
</comment>
<name>X0UUX4_9ZZZZ</name>
<reference evidence="1" key="1">
    <citation type="journal article" date="2014" name="Front. Microbiol.">
        <title>High frequency of phylogenetically diverse reductive dehalogenase-homologous genes in deep subseafloor sedimentary metagenomes.</title>
        <authorList>
            <person name="Kawai M."/>
            <person name="Futagami T."/>
            <person name="Toyoda A."/>
            <person name="Takaki Y."/>
            <person name="Nishi S."/>
            <person name="Hori S."/>
            <person name="Arai W."/>
            <person name="Tsubouchi T."/>
            <person name="Morono Y."/>
            <person name="Uchiyama I."/>
            <person name="Ito T."/>
            <person name="Fujiyama A."/>
            <person name="Inagaki F."/>
            <person name="Takami H."/>
        </authorList>
    </citation>
    <scope>NUCLEOTIDE SEQUENCE</scope>
    <source>
        <strain evidence="1">Expedition CK06-06</strain>
    </source>
</reference>
<dbReference type="EMBL" id="BARS01029305">
    <property type="protein sequence ID" value="GAG02992.1"/>
    <property type="molecule type" value="Genomic_DNA"/>
</dbReference>
<feature type="non-terminal residue" evidence="1">
    <location>
        <position position="112"/>
    </location>
</feature>
<dbReference type="AlphaFoldDB" id="X0UUX4"/>
<protein>
    <submittedName>
        <fullName evidence="1">Uncharacterized protein</fullName>
    </submittedName>
</protein>
<sequence length="112" mass="12203">MHFFGRQVVGFSQGVNPSGKEGFIGIHVADSSDDTLVEKRCFYGDVMPAQSLPHNIRGKSFVQWLGTQLTNHSISIIHQPYQSQSAPVAENKAVPVGQLKNRPGIAVNLFGI</sequence>
<evidence type="ECO:0000313" key="1">
    <source>
        <dbReference type="EMBL" id="GAG02992.1"/>
    </source>
</evidence>
<proteinExistence type="predicted"/>
<gene>
    <name evidence="1" type="ORF">S01H1_45817</name>
</gene>